<keyword evidence="2 4" id="KW-0648">Protein biosynthesis</keyword>
<comment type="caution">
    <text evidence="6">The sequence shown here is derived from an EMBL/GenBank/DDBJ whole genome shotgun (WGS) entry which is preliminary data.</text>
</comment>
<dbReference type="Proteomes" id="UP000580474">
    <property type="component" value="Unassembled WGS sequence"/>
</dbReference>
<gene>
    <name evidence="6" type="ORF">BJ969_004806</name>
</gene>
<dbReference type="PANTHER" id="PTHR30411:SF0">
    <property type="entry name" value="CYS-TRNA(PRO)_CYS-TRNA(CYS) DEACYLASE YBAK"/>
    <property type="match status" value="1"/>
</dbReference>
<dbReference type="InterPro" id="IPR007214">
    <property type="entry name" value="YbaK/aa-tRNA-synth-assoc-dom"/>
</dbReference>
<feature type="domain" description="YbaK/aminoacyl-tRNA synthetase-associated" evidence="5">
    <location>
        <begin position="36"/>
        <end position="148"/>
    </location>
</feature>
<keyword evidence="7" id="KW-1185">Reference proteome</keyword>
<evidence type="ECO:0000256" key="2">
    <source>
        <dbReference type="ARBA" id="ARBA00022917"/>
    </source>
</evidence>
<dbReference type="EMBL" id="JACHIV010000001">
    <property type="protein sequence ID" value="MBB5071718.1"/>
    <property type="molecule type" value="Genomic_DNA"/>
</dbReference>
<dbReference type="PANTHER" id="PTHR30411">
    <property type="entry name" value="CYTOPLASMIC PROTEIN"/>
    <property type="match status" value="1"/>
</dbReference>
<organism evidence="6 7">
    <name type="scientific">Saccharopolyspora gloriosae</name>
    <dbReference type="NCBI Taxonomy" id="455344"/>
    <lineage>
        <taxon>Bacteria</taxon>
        <taxon>Bacillati</taxon>
        <taxon>Actinomycetota</taxon>
        <taxon>Actinomycetes</taxon>
        <taxon>Pseudonocardiales</taxon>
        <taxon>Pseudonocardiaceae</taxon>
        <taxon>Saccharopolyspora</taxon>
    </lineage>
</organism>
<name>A0A840NN22_9PSEU</name>
<evidence type="ECO:0000256" key="1">
    <source>
        <dbReference type="ARBA" id="ARBA00009798"/>
    </source>
</evidence>
<dbReference type="InterPro" id="IPR036754">
    <property type="entry name" value="YbaK/aa-tRNA-synt-asso_dom_sf"/>
</dbReference>
<accession>A0A840NN22</accession>
<dbReference type="AlphaFoldDB" id="A0A840NN22"/>
<evidence type="ECO:0000256" key="3">
    <source>
        <dbReference type="ARBA" id="ARBA00023239"/>
    </source>
</evidence>
<dbReference type="GO" id="GO:0006412">
    <property type="term" value="P:translation"/>
    <property type="evidence" value="ECO:0007669"/>
    <property type="project" value="UniProtKB-KW"/>
</dbReference>
<dbReference type="InterPro" id="IPR004369">
    <property type="entry name" value="Prolyl-tRNA_editing_YbaK/EbsC"/>
</dbReference>
<reference evidence="6 7" key="1">
    <citation type="submission" date="2020-08" db="EMBL/GenBank/DDBJ databases">
        <title>Sequencing the genomes of 1000 actinobacteria strains.</title>
        <authorList>
            <person name="Klenk H.-P."/>
        </authorList>
    </citation>
    <scope>NUCLEOTIDE SEQUENCE [LARGE SCALE GENOMIC DNA]</scope>
    <source>
        <strain evidence="6 7">DSM 45582</strain>
    </source>
</reference>
<dbReference type="GO" id="GO:0016829">
    <property type="term" value="F:lyase activity"/>
    <property type="evidence" value="ECO:0007669"/>
    <property type="project" value="UniProtKB-KW"/>
</dbReference>
<dbReference type="SUPFAM" id="SSF55826">
    <property type="entry name" value="YbaK/ProRS associated domain"/>
    <property type="match status" value="1"/>
</dbReference>
<dbReference type="Pfam" id="PF04073">
    <property type="entry name" value="tRNA_edit"/>
    <property type="match status" value="1"/>
</dbReference>
<evidence type="ECO:0000256" key="4">
    <source>
        <dbReference type="PIRNR" id="PIRNR006181"/>
    </source>
</evidence>
<comment type="similarity">
    <text evidence="1 4">Belongs to the prolyl-tRNA editing family. YbaK/EbsC subfamily.</text>
</comment>
<protein>
    <recommendedName>
        <fullName evidence="4">Cys-tRNA(Pro)/Cys-tRNA(Cys) deacylase</fullName>
        <ecNumber evidence="4">4.2.-.-</ecNumber>
    </recommendedName>
</protein>
<dbReference type="Gene3D" id="3.90.960.10">
    <property type="entry name" value="YbaK/aminoacyl-tRNA synthetase-associated domain"/>
    <property type="match status" value="1"/>
</dbReference>
<keyword evidence="6" id="KW-0378">Hydrolase</keyword>
<dbReference type="RefSeq" id="WP_184482264.1">
    <property type="nucleotide sequence ID" value="NZ_JACHIV010000001.1"/>
</dbReference>
<evidence type="ECO:0000313" key="6">
    <source>
        <dbReference type="EMBL" id="MBB5071718.1"/>
    </source>
</evidence>
<dbReference type="EC" id="4.2.-.-" evidence="4"/>
<evidence type="ECO:0000259" key="5">
    <source>
        <dbReference type="Pfam" id="PF04073"/>
    </source>
</evidence>
<sequence length="158" mass="16315">MAGKGTPATALLTRQRVTHQVHAYEHDPRAESYGLEAADALGQPPERVFKTLVADVDGALAVGVVPVTGQLDLKSLAAACGGKKAKMADMGAAERATGYVAGGISPLGQKKRLPVVLDASAEAFDTIFCSAGRRGLEIELAPADLVRLLDAHVADIAS</sequence>
<dbReference type="PIRSF" id="PIRSF006181">
    <property type="entry name" value="EbsC_YbaK"/>
    <property type="match status" value="1"/>
</dbReference>
<keyword evidence="3 4" id="KW-0456">Lyase</keyword>
<dbReference type="NCBIfam" id="TIGR00011">
    <property type="entry name" value="YbaK_EbsC"/>
    <property type="match status" value="1"/>
</dbReference>
<evidence type="ECO:0000313" key="7">
    <source>
        <dbReference type="Proteomes" id="UP000580474"/>
    </source>
</evidence>
<proteinExistence type="inferred from homology"/>
<dbReference type="GO" id="GO:0002161">
    <property type="term" value="F:aminoacyl-tRNA deacylase activity"/>
    <property type="evidence" value="ECO:0007669"/>
    <property type="project" value="InterPro"/>
</dbReference>
<dbReference type="CDD" id="cd00002">
    <property type="entry name" value="YbaK_deacylase"/>
    <property type="match status" value="1"/>
</dbReference>